<evidence type="ECO:0000256" key="5">
    <source>
        <dbReference type="SAM" id="MobiDB-lite"/>
    </source>
</evidence>
<dbReference type="InterPro" id="IPR030523">
    <property type="entry name" value="SH2B"/>
</dbReference>
<accession>A0A3P8VVL4</accession>
<evidence type="ECO:0000259" key="6">
    <source>
        <dbReference type="PROSITE" id="PS50001"/>
    </source>
</evidence>
<feature type="region of interest" description="Disordered" evidence="5">
    <location>
        <begin position="1"/>
        <end position="66"/>
    </location>
</feature>
<protein>
    <submittedName>
        <fullName evidence="7">SH2B adaptor protein 1</fullName>
    </submittedName>
</protein>
<dbReference type="Gene3D" id="3.30.505.10">
    <property type="entry name" value="SH2 domain"/>
    <property type="match status" value="1"/>
</dbReference>
<dbReference type="PROSITE" id="PS50001">
    <property type="entry name" value="SH2"/>
    <property type="match status" value="1"/>
</dbReference>
<feature type="compositionally biased region" description="Low complexity" evidence="5">
    <location>
        <begin position="49"/>
        <end position="66"/>
    </location>
</feature>
<evidence type="ECO:0000256" key="4">
    <source>
        <dbReference type="PROSITE-ProRule" id="PRU00191"/>
    </source>
</evidence>
<dbReference type="GeneTree" id="ENSGT00950000183191"/>
<evidence type="ECO:0000313" key="7">
    <source>
        <dbReference type="Ensembl" id="ENSCSEP00000016420.1"/>
    </source>
</evidence>
<dbReference type="SUPFAM" id="SSF55550">
    <property type="entry name" value="SH2 domain"/>
    <property type="match status" value="1"/>
</dbReference>
<feature type="compositionally biased region" description="Gly residues" evidence="5">
    <location>
        <begin position="890"/>
        <end position="909"/>
    </location>
</feature>
<dbReference type="InterPro" id="IPR000980">
    <property type="entry name" value="SH2"/>
</dbReference>
<dbReference type="GO" id="GO:0005886">
    <property type="term" value="C:plasma membrane"/>
    <property type="evidence" value="ECO:0007669"/>
    <property type="project" value="TreeGrafter"/>
</dbReference>
<comment type="similarity">
    <text evidence="1">Belongs to the SH2B adapter family.</text>
</comment>
<feature type="compositionally biased region" description="Low complexity" evidence="5">
    <location>
        <begin position="378"/>
        <end position="413"/>
    </location>
</feature>
<reference evidence="7" key="2">
    <citation type="submission" date="2025-08" db="UniProtKB">
        <authorList>
            <consortium name="Ensembl"/>
        </authorList>
    </citation>
    <scope>IDENTIFICATION</scope>
</reference>
<dbReference type="Ensembl" id="ENSCSET00000016627.1">
    <property type="protein sequence ID" value="ENSCSEP00000016420.1"/>
    <property type="gene ID" value="ENSCSEG00000010548.1"/>
</dbReference>
<dbReference type="SUPFAM" id="SSF50729">
    <property type="entry name" value="PH domain-like"/>
    <property type="match status" value="1"/>
</dbReference>
<feature type="compositionally biased region" description="Basic and acidic residues" evidence="5">
    <location>
        <begin position="415"/>
        <end position="440"/>
    </location>
</feature>
<keyword evidence="3 4" id="KW-0727">SH2 domain</keyword>
<dbReference type="Proteomes" id="UP000265120">
    <property type="component" value="Chromosome 17"/>
</dbReference>
<dbReference type="InterPro" id="IPR036290">
    <property type="entry name" value="Phe_ZIP_sf"/>
</dbReference>
<feature type="region of interest" description="Disordered" evidence="5">
    <location>
        <begin position="203"/>
        <end position="318"/>
    </location>
</feature>
<feature type="compositionally biased region" description="Pro residues" evidence="5">
    <location>
        <begin position="850"/>
        <end position="870"/>
    </location>
</feature>
<dbReference type="InterPro" id="IPR011993">
    <property type="entry name" value="PH-like_dom_sf"/>
</dbReference>
<dbReference type="GO" id="GO:0005068">
    <property type="term" value="F:transmembrane receptor protein tyrosine kinase adaptor activity"/>
    <property type="evidence" value="ECO:0007669"/>
    <property type="project" value="TreeGrafter"/>
</dbReference>
<evidence type="ECO:0000256" key="2">
    <source>
        <dbReference type="ARBA" id="ARBA00022553"/>
    </source>
</evidence>
<feature type="compositionally biased region" description="Low complexity" evidence="5">
    <location>
        <begin position="450"/>
        <end position="464"/>
    </location>
</feature>
<proteinExistence type="inferred from homology"/>
<evidence type="ECO:0000256" key="3">
    <source>
        <dbReference type="ARBA" id="ARBA00022999"/>
    </source>
</evidence>
<dbReference type="PRINTS" id="PR00401">
    <property type="entry name" value="SH2DOMAIN"/>
</dbReference>
<feature type="compositionally biased region" description="Pro residues" evidence="5">
    <location>
        <begin position="18"/>
        <end position="48"/>
    </location>
</feature>
<dbReference type="PANTHER" id="PTHR10872">
    <property type="entry name" value="SH2B ADAPTER PROTEIN"/>
    <property type="match status" value="1"/>
</dbReference>
<dbReference type="FunCoup" id="A0A3P8VVL4">
    <property type="interactions" value="366"/>
</dbReference>
<reference evidence="7 8" key="1">
    <citation type="journal article" date="2014" name="Nat. Genet.">
        <title>Whole-genome sequence of a flatfish provides insights into ZW sex chromosome evolution and adaptation to a benthic lifestyle.</title>
        <authorList>
            <person name="Chen S."/>
            <person name="Zhang G."/>
            <person name="Shao C."/>
            <person name="Huang Q."/>
            <person name="Liu G."/>
            <person name="Zhang P."/>
            <person name="Song W."/>
            <person name="An N."/>
            <person name="Chalopin D."/>
            <person name="Volff J.N."/>
            <person name="Hong Y."/>
            <person name="Li Q."/>
            <person name="Sha Z."/>
            <person name="Zhou H."/>
            <person name="Xie M."/>
            <person name="Yu Q."/>
            <person name="Liu Y."/>
            <person name="Xiang H."/>
            <person name="Wang N."/>
            <person name="Wu K."/>
            <person name="Yang C."/>
            <person name="Zhou Q."/>
            <person name="Liao X."/>
            <person name="Yang L."/>
            <person name="Hu Q."/>
            <person name="Zhang J."/>
            <person name="Meng L."/>
            <person name="Jin L."/>
            <person name="Tian Y."/>
            <person name="Lian J."/>
            <person name="Yang J."/>
            <person name="Miao G."/>
            <person name="Liu S."/>
            <person name="Liang Z."/>
            <person name="Yan F."/>
            <person name="Li Y."/>
            <person name="Sun B."/>
            <person name="Zhang H."/>
            <person name="Zhang J."/>
            <person name="Zhu Y."/>
            <person name="Du M."/>
            <person name="Zhao Y."/>
            <person name="Schartl M."/>
            <person name="Tang Q."/>
            <person name="Wang J."/>
        </authorList>
    </citation>
    <scope>NUCLEOTIDE SEQUENCE</scope>
</reference>
<dbReference type="Gene3D" id="6.10.140.110">
    <property type="match status" value="1"/>
</dbReference>
<dbReference type="InterPro" id="IPR035057">
    <property type="entry name" value="SH2B1_SH2"/>
</dbReference>
<feature type="compositionally biased region" description="Low complexity" evidence="5">
    <location>
        <begin position="334"/>
        <end position="352"/>
    </location>
</feature>
<name>A0A3P8VVL4_CYNSE</name>
<dbReference type="InterPro" id="IPR015012">
    <property type="entry name" value="Phe_ZIP"/>
</dbReference>
<keyword evidence="8" id="KW-1185">Reference proteome</keyword>
<feature type="region of interest" description="Disordered" evidence="5">
    <location>
        <begin position="840"/>
        <end position="946"/>
    </location>
</feature>
<dbReference type="OMA" id="WEDRDTP"/>
<dbReference type="SMART" id="SM00252">
    <property type="entry name" value="SH2"/>
    <property type="match status" value="1"/>
</dbReference>
<dbReference type="CDD" id="cd01231">
    <property type="entry name" value="PH_SH2B_family"/>
    <property type="match status" value="1"/>
</dbReference>
<dbReference type="InParanoid" id="A0A3P8VVL4"/>
<dbReference type="STRING" id="244447.ENSCSEP00000016420"/>
<dbReference type="GO" id="GO:0035556">
    <property type="term" value="P:intracellular signal transduction"/>
    <property type="evidence" value="ECO:0007669"/>
    <property type="project" value="TreeGrafter"/>
</dbReference>
<dbReference type="InterPro" id="IPR036860">
    <property type="entry name" value="SH2_dom_sf"/>
</dbReference>
<dbReference type="AlphaFoldDB" id="A0A3P8VVL4"/>
<dbReference type="Gene3D" id="2.30.29.30">
    <property type="entry name" value="Pleckstrin-homology domain (PH domain)/Phosphotyrosine-binding domain (PTB)"/>
    <property type="match status" value="1"/>
</dbReference>
<feature type="compositionally biased region" description="Low complexity" evidence="5">
    <location>
        <begin position="211"/>
        <end position="221"/>
    </location>
</feature>
<feature type="domain" description="SH2" evidence="6">
    <location>
        <begin position="737"/>
        <end position="835"/>
    </location>
</feature>
<feature type="region of interest" description="Disordered" evidence="5">
    <location>
        <begin position="334"/>
        <end position="464"/>
    </location>
</feature>
<dbReference type="FunFam" id="3.30.505.10:FF:000008">
    <property type="entry name" value="SH2B adapter protein 1 isoform 2"/>
    <property type="match status" value="1"/>
</dbReference>
<dbReference type="SUPFAM" id="SSF109805">
    <property type="entry name" value="Phenylalanine zipper"/>
    <property type="match status" value="1"/>
</dbReference>
<organism evidence="7 8">
    <name type="scientific">Cynoglossus semilaevis</name>
    <name type="common">Tongue sole</name>
    <dbReference type="NCBI Taxonomy" id="244447"/>
    <lineage>
        <taxon>Eukaryota</taxon>
        <taxon>Metazoa</taxon>
        <taxon>Chordata</taxon>
        <taxon>Craniata</taxon>
        <taxon>Vertebrata</taxon>
        <taxon>Euteleostomi</taxon>
        <taxon>Actinopterygii</taxon>
        <taxon>Neopterygii</taxon>
        <taxon>Teleostei</taxon>
        <taxon>Neoteleostei</taxon>
        <taxon>Acanthomorphata</taxon>
        <taxon>Carangaria</taxon>
        <taxon>Pleuronectiformes</taxon>
        <taxon>Pleuronectoidei</taxon>
        <taxon>Cynoglossidae</taxon>
        <taxon>Cynoglossinae</taxon>
        <taxon>Cynoglossus</taxon>
    </lineage>
</organism>
<feature type="compositionally biased region" description="Polar residues" evidence="5">
    <location>
        <begin position="299"/>
        <end position="308"/>
    </location>
</feature>
<sequence length="946" mass="99851">MNGSLLNPPSPRAANASPLPPSPSPSPSPPSPSLLPLSPRPPPLPPLVSPSSQAHTSSLSDTPTPSPSPCLSWTEFCELHARVAAGDFARHFRAFLQENPHYSAESAAAFCRRFTDRFVRHFQSELQGVLLPSCTSGREDMGSWAPQSEVTSLEDEAVSPLLASEAAVLPCPPSNAMRTLSKATPTRLVLEQRSGERYQDSYAHGQVLPPSSSSSCCSSVGGNNGGRREDRGVTVVAPGNGDAPVEEDEDAWLGASSVGEDTDAKEQETELTEVDGSDHAQQIPPSSSSASITPPPESRGSSLTGTSKNKLKKRFSLRNVGRSVRGSVRGILHWRSSSSDSPQSQLPSSYSYTMGVHDPALHPASKRNSGGTQPPTPTSSMPISLSMPLSLPHSSSSSLPPSSSSSATSLSLSEAARDRRRSNGEGGEKEKWSHRLEKLRLTRSPPPVLTPTSTTSSSALPPSSAAAVSAKVGRLVREGGVNVSSSSDEFSGSHGFSGFSFSLLHHGTDSGHNAIVVSPAGGETGAAPSVASGGNTPWRGGRWHKCRLVLRERDREGAETGEEYYLEFFIPPKSSKPRLTVSCSSIVEVRSTTALEVPDKENTFFLQLEASAQYVIETRDAVQMRAWLSDIRNGICLSEQEDAEGVCVGPSDISGTPDRLSQVCYGGIAGSSPLMDPLPPELPPRAPLDDPDGRILGGGGASLGTPFAETPEATGSFLFSDVTPAETVEHPLSECQWFHGTLSRLKAAQLVLAGGPASHGVFLVRQSETRRGEYVLTFNFQGKAKHLRLSLNEDGQCRVQHLWFQSIFDMLEHFRVHPIPLESGGASDVTLVSFVGATTVRQPDLTSRPRSPPVPPPPLPPGRPPPPTPPQERGSDTELGAGRATAAAGVEGGNGIGVGGGGGGGGGGAEDWEDGDTPLRQLDAVDGEERDGARAPRAVDNQYSFF</sequence>
<dbReference type="Pfam" id="PF00017">
    <property type="entry name" value="SH2"/>
    <property type="match status" value="1"/>
</dbReference>
<dbReference type="CDD" id="cd10346">
    <property type="entry name" value="SH2_SH2B_family"/>
    <property type="match status" value="1"/>
</dbReference>
<evidence type="ECO:0000256" key="1">
    <source>
        <dbReference type="ARBA" id="ARBA00010220"/>
    </source>
</evidence>
<evidence type="ECO:0000313" key="8">
    <source>
        <dbReference type="Proteomes" id="UP000265120"/>
    </source>
</evidence>
<dbReference type="Pfam" id="PF08916">
    <property type="entry name" value="Phe_ZIP"/>
    <property type="match status" value="1"/>
</dbReference>
<dbReference type="PANTHER" id="PTHR10872:SF3">
    <property type="entry name" value="SH2B ADAPTER PROTEIN 1"/>
    <property type="match status" value="1"/>
</dbReference>
<keyword evidence="2" id="KW-0597">Phosphoprotein</keyword>
<reference evidence="7" key="3">
    <citation type="submission" date="2025-09" db="UniProtKB">
        <authorList>
            <consortium name="Ensembl"/>
        </authorList>
    </citation>
    <scope>IDENTIFICATION</scope>
</reference>